<evidence type="ECO:0000259" key="2">
    <source>
        <dbReference type="Pfam" id="PF05239"/>
    </source>
</evidence>
<evidence type="ECO:0000256" key="1">
    <source>
        <dbReference type="SAM" id="Phobius"/>
    </source>
</evidence>
<dbReference type="Pfam" id="PF05239">
    <property type="entry name" value="PRC"/>
    <property type="match status" value="1"/>
</dbReference>
<dbReference type="Gene3D" id="2.30.30.240">
    <property type="entry name" value="PRC-barrel domain"/>
    <property type="match status" value="1"/>
</dbReference>
<dbReference type="Proteomes" id="UP000481327">
    <property type="component" value="Unassembled WGS sequence"/>
</dbReference>
<dbReference type="InterPro" id="IPR011033">
    <property type="entry name" value="PRC_barrel-like_sf"/>
</dbReference>
<comment type="caution">
    <text evidence="3">The sequence shown here is derived from an EMBL/GenBank/DDBJ whole genome shotgun (WGS) entry which is preliminary data.</text>
</comment>
<gene>
    <name evidence="3" type="ORF">F3168_00615</name>
</gene>
<organism evidence="3 4">
    <name type="scientific">Sandarakinorhabdus fusca</name>
    <dbReference type="NCBI Taxonomy" id="1439888"/>
    <lineage>
        <taxon>Bacteria</taxon>
        <taxon>Pseudomonadati</taxon>
        <taxon>Pseudomonadota</taxon>
        <taxon>Alphaproteobacteria</taxon>
        <taxon>Sphingomonadales</taxon>
        <taxon>Sphingosinicellaceae</taxon>
        <taxon>Sandarakinorhabdus</taxon>
    </lineage>
</organism>
<feature type="transmembrane region" description="Helical" evidence="1">
    <location>
        <begin position="12"/>
        <end position="36"/>
    </location>
</feature>
<evidence type="ECO:0000313" key="4">
    <source>
        <dbReference type="Proteomes" id="UP000481327"/>
    </source>
</evidence>
<reference evidence="3 4" key="1">
    <citation type="submission" date="2019-09" db="EMBL/GenBank/DDBJ databases">
        <title>Polymorphobacter sp. isolated from a lake in China.</title>
        <authorList>
            <person name="Liu Z."/>
        </authorList>
    </citation>
    <scope>NUCLEOTIDE SEQUENCE [LARGE SCALE GENOMIC DNA]</scope>
    <source>
        <strain evidence="3 4">D40P</strain>
    </source>
</reference>
<keyword evidence="1" id="KW-0472">Membrane</keyword>
<dbReference type="InterPro" id="IPR027275">
    <property type="entry name" value="PRC-brl_dom"/>
</dbReference>
<dbReference type="OrthoDB" id="7619970at2"/>
<name>A0A7C9KW93_9SPHN</name>
<evidence type="ECO:0000313" key="3">
    <source>
        <dbReference type="EMBL" id="MQT15766.1"/>
    </source>
</evidence>
<keyword evidence="1" id="KW-1133">Transmembrane helix</keyword>
<dbReference type="AlphaFoldDB" id="A0A7C9KW93"/>
<dbReference type="EMBL" id="WIOL01000001">
    <property type="protein sequence ID" value="MQT15766.1"/>
    <property type="molecule type" value="Genomic_DNA"/>
</dbReference>
<feature type="domain" description="PRC-barrel" evidence="2">
    <location>
        <begin position="89"/>
        <end position="160"/>
    </location>
</feature>
<keyword evidence="4" id="KW-1185">Reference proteome</keyword>
<dbReference type="SUPFAM" id="SSF50346">
    <property type="entry name" value="PRC-barrel domain"/>
    <property type="match status" value="1"/>
</dbReference>
<feature type="transmembrane region" description="Helical" evidence="1">
    <location>
        <begin position="42"/>
        <end position="61"/>
    </location>
</feature>
<accession>A0A7C9KW93</accession>
<keyword evidence="1" id="KW-0812">Transmembrane</keyword>
<protein>
    <submittedName>
        <fullName evidence="3">PRC-barrel domain containing protein</fullName>
    </submittedName>
</protein>
<sequence>MLAALMTAANLGARVTGWGFVVFTIGSIGWIIVGLGSGQSNLVATNAFLTLVNVIGIWRWLGRQARYESVGASAEEAGHAPDLPTVLPATGIVGRTITDADGRTAGEAVEAILDCDTGTIRHLVVRFGGVGGIGEQIVALPIADIRLATDTITTPLRADQVASLPRLDARLWPRLLKEESVAAA</sequence>
<proteinExistence type="predicted"/>